<dbReference type="Proteomes" id="UP000260665">
    <property type="component" value="Unassembled WGS sequence"/>
</dbReference>
<keyword evidence="3" id="KW-1185">Reference proteome</keyword>
<dbReference type="EMBL" id="QFZK01000007">
    <property type="protein sequence ID" value="RFO96581.1"/>
    <property type="molecule type" value="Genomic_DNA"/>
</dbReference>
<name>A0A3E1RBI2_9BURK</name>
<evidence type="ECO:0000313" key="2">
    <source>
        <dbReference type="EMBL" id="RFO96581.1"/>
    </source>
</evidence>
<gene>
    <name evidence="2" type="ORF">DIC66_13175</name>
</gene>
<feature type="region of interest" description="Disordered" evidence="1">
    <location>
        <begin position="203"/>
        <end position="228"/>
    </location>
</feature>
<accession>A0A3E1RBI2</accession>
<proteinExistence type="predicted"/>
<evidence type="ECO:0000313" key="3">
    <source>
        <dbReference type="Proteomes" id="UP000260665"/>
    </source>
</evidence>
<dbReference type="AlphaFoldDB" id="A0A3E1RBI2"/>
<sequence length="228" mass="24230">MGQNTPPIGMHTHTDNAVPAATSAQALVALCSGLIPVWVRHLATSRSQSETAVSEMMQAFSSITPHVQLAERQSQQIADALNQGDPSIAGLAQACEKAIAPLLQNPALPAGGADAIAAVLTLVRNAAGTIEQLSQPLSQETQLVAEQVERMYIGFQYQDRISQQIALLESDMARLQDVADGRVTDTPELQAWLSRLESQYAMADQRQSHAGAQEPGGGAGADQETTFF</sequence>
<reference evidence="2 3" key="1">
    <citation type="submission" date="2018-05" db="EMBL/GenBank/DDBJ databases">
        <title>Rhodoferax soyangensis sp.nov., isolated from an oligotrophic freshwater lake.</title>
        <authorList>
            <person name="Park M."/>
        </authorList>
    </citation>
    <scope>NUCLEOTIDE SEQUENCE [LARGE SCALE GENOMIC DNA]</scope>
    <source>
        <strain evidence="2 3">IMCC26218</strain>
    </source>
</reference>
<protein>
    <submittedName>
        <fullName evidence="2">Uncharacterized protein</fullName>
    </submittedName>
</protein>
<organism evidence="2 3">
    <name type="scientific">Rhodoferax lacus</name>
    <dbReference type="NCBI Taxonomy" id="2184758"/>
    <lineage>
        <taxon>Bacteria</taxon>
        <taxon>Pseudomonadati</taxon>
        <taxon>Pseudomonadota</taxon>
        <taxon>Betaproteobacteria</taxon>
        <taxon>Burkholderiales</taxon>
        <taxon>Comamonadaceae</taxon>
        <taxon>Rhodoferax</taxon>
    </lineage>
</organism>
<comment type="caution">
    <text evidence="2">The sequence shown here is derived from an EMBL/GenBank/DDBJ whole genome shotgun (WGS) entry which is preliminary data.</text>
</comment>
<evidence type="ECO:0000256" key="1">
    <source>
        <dbReference type="SAM" id="MobiDB-lite"/>
    </source>
</evidence>